<dbReference type="EMBL" id="KV429085">
    <property type="protein sequence ID" value="KZT66679.1"/>
    <property type="molecule type" value="Genomic_DNA"/>
</dbReference>
<reference evidence="1 2" key="1">
    <citation type="journal article" date="2016" name="Mol. Biol. Evol.">
        <title>Comparative Genomics of Early-Diverging Mushroom-Forming Fungi Provides Insights into the Origins of Lignocellulose Decay Capabilities.</title>
        <authorList>
            <person name="Nagy L.G."/>
            <person name="Riley R."/>
            <person name="Tritt A."/>
            <person name="Adam C."/>
            <person name="Daum C."/>
            <person name="Floudas D."/>
            <person name="Sun H."/>
            <person name="Yadav J.S."/>
            <person name="Pangilinan J."/>
            <person name="Larsson K.H."/>
            <person name="Matsuura K."/>
            <person name="Barry K."/>
            <person name="Labutti K."/>
            <person name="Kuo R."/>
            <person name="Ohm R.A."/>
            <person name="Bhattacharya S.S."/>
            <person name="Shirouzu T."/>
            <person name="Yoshinaga Y."/>
            <person name="Martin F.M."/>
            <person name="Grigoriev I.V."/>
            <person name="Hibbett D.S."/>
        </authorList>
    </citation>
    <scope>NUCLEOTIDE SEQUENCE [LARGE SCALE GENOMIC DNA]</scope>
    <source>
        <strain evidence="1 2">L-15889</strain>
    </source>
</reference>
<name>A0A165N944_9APHY</name>
<protein>
    <recommendedName>
        <fullName evidence="3">DDE Tnp4 domain-containing protein</fullName>
    </recommendedName>
</protein>
<dbReference type="Proteomes" id="UP000076727">
    <property type="component" value="Unassembled WGS sequence"/>
</dbReference>
<organism evidence="1 2">
    <name type="scientific">Daedalea quercina L-15889</name>
    <dbReference type="NCBI Taxonomy" id="1314783"/>
    <lineage>
        <taxon>Eukaryota</taxon>
        <taxon>Fungi</taxon>
        <taxon>Dikarya</taxon>
        <taxon>Basidiomycota</taxon>
        <taxon>Agaricomycotina</taxon>
        <taxon>Agaricomycetes</taxon>
        <taxon>Polyporales</taxon>
        <taxon>Fomitopsis</taxon>
    </lineage>
</organism>
<evidence type="ECO:0000313" key="2">
    <source>
        <dbReference type="Proteomes" id="UP000076727"/>
    </source>
</evidence>
<evidence type="ECO:0000313" key="1">
    <source>
        <dbReference type="EMBL" id="KZT66679.1"/>
    </source>
</evidence>
<dbReference type="AlphaFoldDB" id="A0A165N944"/>
<accession>A0A165N944</accession>
<sequence length="191" mass="21834">MSRLHYYREFNLRMWHHYLRMPPYAFDDILNKIKDNAVFHNNSNNAQMDVDRQLAIWLYRAGRYGPGAVVDEIAETTGVSIGSVYNCSRRCIVALLCLHDEAIQFDEQEHAEASKQRAEALSGTQVWRHGNRATDGTPIPLFAKPGWFGQQFYGKDKIYAIQLMVTSQPDAHVILLTFSQGCHLHLVTAHS</sequence>
<proteinExistence type="predicted"/>
<keyword evidence="2" id="KW-1185">Reference proteome</keyword>
<dbReference type="STRING" id="1314783.A0A165N944"/>
<dbReference type="OrthoDB" id="3246760at2759"/>
<gene>
    <name evidence="1" type="ORF">DAEQUDRAFT_674563</name>
</gene>
<evidence type="ECO:0008006" key="3">
    <source>
        <dbReference type="Google" id="ProtNLM"/>
    </source>
</evidence>